<dbReference type="EMBL" id="PSQE01000006">
    <property type="protein sequence ID" value="RHN53120.1"/>
    <property type="molecule type" value="Genomic_DNA"/>
</dbReference>
<dbReference type="GO" id="GO:0012505">
    <property type="term" value="C:endomembrane system"/>
    <property type="evidence" value="ECO:0007669"/>
    <property type="project" value="UniProtKB-ARBA"/>
</dbReference>
<evidence type="ECO:0000256" key="5">
    <source>
        <dbReference type="ARBA" id="ARBA00013278"/>
    </source>
</evidence>
<organism evidence="14 15">
    <name type="scientific">Medicago truncatula</name>
    <name type="common">Barrel medic</name>
    <name type="synonym">Medicago tribuloides</name>
    <dbReference type="NCBI Taxonomy" id="3880"/>
    <lineage>
        <taxon>Eukaryota</taxon>
        <taxon>Viridiplantae</taxon>
        <taxon>Streptophyta</taxon>
        <taxon>Embryophyta</taxon>
        <taxon>Tracheophyta</taxon>
        <taxon>Spermatophyta</taxon>
        <taxon>Magnoliopsida</taxon>
        <taxon>eudicotyledons</taxon>
        <taxon>Gunneridae</taxon>
        <taxon>Pentapetalae</taxon>
        <taxon>rosids</taxon>
        <taxon>fabids</taxon>
        <taxon>Fabales</taxon>
        <taxon>Fabaceae</taxon>
        <taxon>Papilionoideae</taxon>
        <taxon>50 kb inversion clade</taxon>
        <taxon>NPAAA clade</taxon>
        <taxon>Hologalegina</taxon>
        <taxon>IRL clade</taxon>
        <taxon>Trifolieae</taxon>
        <taxon>Medicago</taxon>
    </lineage>
</organism>
<keyword evidence="12" id="KW-0443">Lipid metabolism</keyword>
<dbReference type="GO" id="GO:0046872">
    <property type="term" value="F:metal ion binding"/>
    <property type="evidence" value="ECO:0007669"/>
    <property type="project" value="UniProtKB-KW"/>
</dbReference>
<keyword evidence="13" id="KW-1015">Disulfide bond</keyword>
<dbReference type="AlphaFoldDB" id="A0A396HIF9"/>
<dbReference type="GO" id="GO:0016042">
    <property type="term" value="P:lipid catabolic process"/>
    <property type="evidence" value="ECO:0007669"/>
    <property type="project" value="UniProtKB-KW"/>
</dbReference>
<comment type="catalytic activity">
    <reaction evidence="1">
        <text>a 1,2-diacyl-sn-glycero-3-phosphocholine + H2O = a 1-acyl-sn-glycero-3-phosphocholine + a fatty acid + H(+)</text>
        <dbReference type="Rhea" id="RHEA:15801"/>
        <dbReference type="ChEBI" id="CHEBI:15377"/>
        <dbReference type="ChEBI" id="CHEBI:15378"/>
        <dbReference type="ChEBI" id="CHEBI:28868"/>
        <dbReference type="ChEBI" id="CHEBI:57643"/>
        <dbReference type="ChEBI" id="CHEBI:58168"/>
        <dbReference type="EC" id="3.1.1.4"/>
    </reaction>
</comment>
<evidence type="ECO:0000256" key="13">
    <source>
        <dbReference type="ARBA" id="ARBA00023157"/>
    </source>
</evidence>
<evidence type="ECO:0000256" key="6">
    <source>
        <dbReference type="ARBA" id="ARBA00022525"/>
    </source>
</evidence>
<comment type="subcellular location">
    <subcellularLocation>
        <location evidence="3">Secreted</location>
    </subcellularLocation>
</comment>
<evidence type="ECO:0000256" key="9">
    <source>
        <dbReference type="ARBA" id="ARBA00022801"/>
    </source>
</evidence>
<dbReference type="SUPFAM" id="SSF48619">
    <property type="entry name" value="Phospholipase A2, PLA2"/>
    <property type="match status" value="1"/>
</dbReference>
<evidence type="ECO:0000313" key="15">
    <source>
        <dbReference type="Proteomes" id="UP000265566"/>
    </source>
</evidence>
<evidence type="ECO:0000256" key="7">
    <source>
        <dbReference type="ARBA" id="ARBA00022723"/>
    </source>
</evidence>
<evidence type="ECO:0000256" key="3">
    <source>
        <dbReference type="ARBA" id="ARBA00004613"/>
    </source>
</evidence>
<evidence type="ECO:0000256" key="10">
    <source>
        <dbReference type="ARBA" id="ARBA00022837"/>
    </source>
</evidence>
<keyword evidence="10" id="KW-0106">Calcium</keyword>
<sequence length="230" mass="25444">MTIVLANSRKNKKQTNSLCLLLLKDRKVIPTFYESNAIQPQSLASYYPIKLQQSKGCFGNFITYQLYKKKRRSNHDSFPQIKTMTSHSCIISRATAAFALLSLLFSAAFHDTLADSSSANCSKKCIAELCDTMGIKYGKYCGVGYSGCPGEKPCDDIDACCMAHDDCVGKFGMTHVKCHKKFKKCLIRAQKAGKVGFSKECPVSTTVPTMIRGMDLAIMLSDLGDNFHEL</sequence>
<accession>A0A396HIF9</accession>
<dbReference type="GO" id="GO:0004623">
    <property type="term" value="F:phospholipase A2 activity"/>
    <property type="evidence" value="ECO:0007669"/>
    <property type="project" value="UniProtKB-EC"/>
</dbReference>
<evidence type="ECO:0000256" key="8">
    <source>
        <dbReference type="ARBA" id="ARBA00022729"/>
    </source>
</evidence>
<evidence type="ECO:0000313" key="14">
    <source>
        <dbReference type="EMBL" id="RHN53120.1"/>
    </source>
</evidence>
<dbReference type="GO" id="GO:0050482">
    <property type="term" value="P:arachidonate secretion"/>
    <property type="evidence" value="ECO:0007669"/>
    <property type="project" value="InterPro"/>
</dbReference>
<dbReference type="InterPro" id="IPR036444">
    <property type="entry name" value="PLipase_A2_dom_sf"/>
</dbReference>
<keyword evidence="11" id="KW-0442">Lipid degradation</keyword>
<evidence type="ECO:0000256" key="1">
    <source>
        <dbReference type="ARBA" id="ARBA00001604"/>
    </source>
</evidence>
<evidence type="ECO:0000256" key="2">
    <source>
        <dbReference type="ARBA" id="ARBA00001913"/>
    </source>
</evidence>
<dbReference type="InterPro" id="IPR033113">
    <property type="entry name" value="PLA2_histidine"/>
</dbReference>
<keyword evidence="9 14" id="KW-0378">Hydrolase</keyword>
<comment type="similarity">
    <text evidence="4">Belongs to the phospholipase A2 family.</text>
</comment>
<gene>
    <name evidence="14" type="ORF">MtrunA17_Chr6g0488021</name>
</gene>
<evidence type="ECO:0000256" key="4">
    <source>
        <dbReference type="ARBA" id="ARBA00007056"/>
    </source>
</evidence>
<reference evidence="15" key="1">
    <citation type="journal article" date="2018" name="Nat. Plants">
        <title>Whole-genome landscape of Medicago truncatula symbiotic genes.</title>
        <authorList>
            <person name="Pecrix Y."/>
            <person name="Staton S.E."/>
            <person name="Sallet E."/>
            <person name="Lelandais-Briere C."/>
            <person name="Moreau S."/>
            <person name="Carrere S."/>
            <person name="Blein T."/>
            <person name="Jardinaud M.F."/>
            <person name="Latrasse D."/>
            <person name="Zouine M."/>
            <person name="Zahm M."/>
            <person name="Kreplak J."/>
            <person name="Mayjonade B."/>
            <person name="Satge C."/>
            <person name="Perez M."/>
            <person name="Cauet S."/>
            <person name="Marande W."/>
            <person name="Chantry-Darmon C."/>
            <person name="Lopez-Roques C."/>
            <person name="Bouchez O."/>
            <person name="Berard A."/>
            <person name="Debelle F."/>
            <person name="Munos S."/>
            <person name="Bendahmane A."/>
            <person name="Berges H."/>
            <person name="Niebel A."/>
            <person name="Buitink J."/>
            <person name="Frugier F."/>
            <person name="Benhamed M."/>
            <person name="Crespi M."/>
            <person name="Gouzy J."/>
            <person name="Gamas P."/>
        </authorList>
    </citation>
    <scope>NUCLEOTIDE SEQUENCE [LARGE SCALE GENOMIC DNA]</scope>
    <source>
        <strain evidence="15">cv. Jemalong A17</strain>
    </source>
</reference>
<comment type="cofactor">
    <cofactor evidence="2">
        <name>Ca(2+)</name>
        <dbReference type="ChEBI" id="CHEBI:29108"/>
    </cofactor>
</comment>
<dbReference type="Proteomes" id="UP000265566">
    <property type="component" value="Chromosome 6"/>
</dbReference>
<protein>
    <recommendedName>
        <fullName evidence="5">phospholipase A2</fullName>
        <ecNumber evidence="5">3.1.1.4</ecNumber>
    </recommendedName>
</protein>
<dbReference type="GO" id="GO:0005576">
    <property type="term" value="C:extracellular region"/>
    <property type="evidence" value="ECO:0007669"/>
    <property type="project" value="UniProtKB-SubCell"/>
</dbReference>
<name>A0A396HIF9_MEDTR</name>
<keyword evidence="7" id="KW-0479">Metal-binding</keyword>
<dbReference type="Gramene" id="rna37888">
    <property type="protein sequence ID" value="RHN53120.1"/>
    <property type="gene ID" value="gene37888"/>
</dbReference>
<dbReference type="PROSITE" id="PS00118">
    <property type="entry name" value="PA2_HIS"/>
    <property type="match status" value="1"/>
</dbReference>
<proteinExistence type="inferred from homology"/>
<evidence type="ECO:0000256" key="12">
    <source>
        <dbReference type="ARBA" id="ARBA00023098"/>
    </source>
</evidence>
<dbReference type="EC" id="3.1.1.4" evidence="5"/>
<comment type="caution">
    <text evidence="14">The sequence shown here is derived from an EMBL/GenBank/DDBJ whole genome shotgun (WGS) entry which is preliminary data.</text>
</comment>
<dbReference type="FunFam" id="1.20.90.10:FF:000005">
    <property type="entry name" value="Secretory phospholipase A2"/>
    <property type="match status" value="1"/>
</dbReference>
<evidence type="ECO:0000256" key="11">
    <source>
        <dbReference type="ARBA" id="ARBA00022963"/>
    </source>
</evidence>
<keyword evidence="6" id="KW-0964">Secreted</keyword>
<dbReference type="Gene3D" id="1.20.90.10">
    <property type="entry name" value="Phospholipase A2 domain"/>
    <property type="match status" value="1"/>
</dbReference>
<dbReference type="GO" id="GO:0006644">
    <property type="term" value="P:phospholipid metabolic process"/>
    <property type="evidence" value="ECO:0007669"/>
    <property type="project" value="InterPro"/>
</dbReference>
<keyword evidence="8" id="KW-0732">Signal</keyword>